<evidence type="ECO:0000259" key="2">
    <source>
        <dbReference type="PROSITE" id="PS50181"/>
    </source>
</evidence>
<comment type="caution">
    <text evidence="3">The sequence shown here is derived from an EMBL/GenBank/DDBJ whole genome shotgun (WGS) entry which is preliminary data.</text>
</comment>
<dbReference type="SUPFAM" id="SSF81383">
    <property type="entry name" value="F-box domain"/>
    <property type="match status" value="1"/>
</dbReference>
<reference evidence="3" key="1">
    <citation type="submission" date="2024-06" db="EMBL/GenBank/DDBJ databases">
        <authorList>
            <person name="Liu X."/>
            <person name="Lenzi L."/>
            <person name="Haldenby T S."/>
            <person name="Uol C."/>
        </authorList>
    </citation>
    <scope>NUCLEOTIDE SEQUENCE</scope>
</reference>
<dbReference type="PROSITE" id="PS50181">
    <property type="entry name" value="FBOX"/>
    <property type="match status" value="1"/>
</dbReference>
<dbReference type="InterPro" id="IPR036047">
    <property type="entry name" value="F-box-like_dom_sf"/>
</dbReference>
<dbReference type="InterPro" id="IPR001810">
    <property type="entry name" value="F-box_dom"/>
</dbReference>
<dbReference type="SUPFAM" id="SSF52047">
    <property type="entry name" value="RNI-like"/>
    <property type="match status" value="1"/>
</dbReference>
<name>A0AAV2TMB5_CALDB</name>
<accession>A0AAV2TMB5</accession>
<evidence type="ECO:0000313" key="3">
    <source>
        <dbReference type="EMBL" id="CAL5138368.1"/>
    </source>
</evidence>
<evidence type="ECO:0000256" key="1">
    <source>
        <dbReference type="SAM" id="MobiDB-lite"/>
    </source>
</evidence>
<dbReference type="Proteomes" id="UP001497525">
    <property type="component" value="Unassembled WGS sequence"/>
</dbReference>
<dbReference type="EMBL" id="CAXLJL010000489">
    <property type="protein sequence ID" value="CAL5138368.1"/>
    <property type="molecule type" value="Genomic_DNA"/>
</dbReference>
<dbReference type="Pfam" id="PF12937">
    <property type="entry name" value="F-box-like"/>
    <property type="match status" value="1"/>
</dbReference>
<proteinExistence type="predicted"/>
<feature type="region of interest" description="Disordered" evidence="1">
    <location>
        <begin position="349"/>
        <end position="376"/>
    </location>
</feature>
<sequence>MNLNDLPNEVLLQILSFLKQPDLLHSVCRLSKRFYRLSRNSSLWTRVDLSSLQIGSTEVKRFLKQNLIGSFTLDLAIRFQDDLQNIQKYLHPLLKICTNLQRLRLFSGHADHFMSLYEILPLTIRHLQLTMVGIRNSDSSKLNKSPAKLVGLEHLSIVRCSWFSDAHLNHLLHSHPCRNLVHLDLGGCYRLFGGAPAYLNLGTRIGLLIRFLDKTCSHLRFLGLRSVFNCLSHVEQSGPVSTVSSMFDSTPLLETIDLSCNSGLSHHICYSDSSASSFLQSLFSPSRLAGRTKSKFTLYLRDWPTACVSRIIRACTETLDERSTLTLVANIYPEPVIPPKSHVILVNQVSERTTGRRATSRTADEPEQKKTKSQEL</sequence>
<feature type="compositionally biased region" description="Basic and acidic residues" evidence="1">
    <location>
        <begin position="362"/>
        <end position="376"/>
    </location>
</feature>
<organism evidence="3 4">
    <name type="scientific">Calicophoron daubneyi</name>
    <name type="common">Rumen fluke</name>
    <name type="synonym">Paramphistomum daubneyi</name>
    <dbReference type="NCBI Taxonomy" id="300641"/>
    <lineage>
        <taxon>Eukaryota</taxon>
        <taxon>Metazoa</taxon>
        <taxon>Spiralia</taxon>
        <taxon>Lophotrochozoa</taxon>
        <taxon>Platyhelminthes</taxon>
        <taxon>Trematoda</taxon>
        <taxon>Digenea</taxon>
        <taxon>Plagiorchiida</taxon>
        <taxon>Pronocephalata</taxon>
        <taxon>Paramphistomoidea</taxon>
        <taxon>Paramphistomidae</taxon>
        <taxon>Calicophoron</taxon>
    </lineage>
</organism>
<dbReference type="InterPro" id="IPR032675">
    <property type="entry name" value="LRR_dom_sf"/>
</dbReference>
<feature type="domain" description="F-box" evidence="2">
    <location>
        <begin position="1"/>
        <end position="47"/>
    </location>
</feature>
<dbReference type="SMART" id="SM00256">
    <property type="entry name" value="FBOX"/>
    <property type="match status" value="1"/>
</dbReference>
<dbReference type="AlphaFoldDB" id="A0AAV2TMB5"/>
<evidence type="ECO:0000313" key="4">
    <source>
        <dbReference type="Proteomes" id="UP001497525"/>
    </source>
</evidence>
<dbReference type="Gene3D" id="3.80.10.10">
    <property type="entry name" value="Ribonuclease Inhibitor"/>
    <property type="match status" value="1"/>
</dbReference>
<protein>
    <recommendedName>
        <fullName evidence="2">F-box domain-containing protein</fullName>
    </recommendedName>
</protein>
<gene>
    <name evidence="3" type="ORF">CDAUBV1_LOCUS12956</name>
</gene>